<dbReference type="RefSeq" id="WP_031536800.1">
    <property type="nucleotide sequence ID" value="NZ_JBBMFN010000002.1"/>
</dbReference>
<sequence length="85" mass="9594">MGYILPITHFQAEQYAVRDIVSKTKIYKKEATYPVAKIANLPANQEEKSSSKPFSPKNNMHELKVANEQLIAQLTGKGTYFHAQV</sequence>
<evidence type="ECO:0000313" key="1">
    <source>
        <dbReference type="EMBL" id="MEQ2464405.1"/>
    </source>
</evidence>
<accession>A0ABV1EV24</accession>
<dbReference type="EMBL" id="JBBMFN010000002">
    <property type="protein sequence ID" value="MEQ2464405.1"/>
    <property type="molecule type" value="Genomic_DNA"/>
</dbReference>
<reference evidence="1 2" key="1">
    <citation type="submission" date="2024-03" db="EMBL/GenBank/DDBJ databases">
        <title>Human intestinal bacterial collection.</title>
        <authorList>
            <person name="Pauvert C."/>
            <person name="Hitch T.C.A."/>
            <person name="Clavel T."/>
        </authorList>
    </citation>
    <scope>NUCLEOTIDE SEQUENCE [LARGE SCALE GENOMIC DNA]</scope>
    <source>
        <strain evidence="1 2">CLA-SR-H024</strain>
    </source>
</reference>
<comment type="caution">
    <text evidence="1">The sequence shown here is derived from an EMBL/GenBank/DDBJ whole genome shotgun (WGS) entry which is preliminary data.</text>
</comment>
<evidence type="ECO:0000313" key="2">
    <source>
        <dbReference type="Proteomes" id="UP001465426"/>
    </source>
</evidence>
<organism evidence="1 2">
    <name type="scientific">Niallia hominis</name>
    <dbReference type="NCBI Taxonomy" id="3133173"/>
    <lineage>
        <taxon>Bacteria</taxon>
        <taxon>Bacillati</taxon>
        <taxon>Bacillota</taxon>
        <taxon>Bacilli</taxon>
        <taxon>Bacillales</taxon>
        <taxon>Bacillaceae</taxon>
        <taxon>Niallia</taxon>
    </lineage>
</organism>
<proteinExistence type="predicted"/>
<gene>
    <name evidence="1" type="ORF">WMO63_01825</name>
</gene>
<protein>
    <submittedName>
        <fullName evidence="1">Uncharacterized protein</fullName>
    </submittedName>
</protein>
<dbReference type="Proteomes" id="UP001465426">
    <property type="component" value="Unassembled WGS sequence"/>
</dbReference>
<name>A0ABV1EV24_9BACI</name>
<keyword evidence="2" id="KW-1185">Reference proteome</keyword>